<dbReference type="InterPro" id="IPR032623">
    <property type="entry name" value="FecR_N"/>
</dbReference>
<accession>A0A2D2B2Y8</accession>
<sequence length="317" mass="34046">MTGMDDRLDEAGDWLVRLQSDALSEEDALAFDAWLAASPENGRAYDAVVAASHEIDANRMALRLALSAQRTRNPIVSRRRLFWGGGLAAAAIAASAAIVVLPAGVQTYATAPGERQRIQLADGSSLELNGATRLSARMTGKMRRIELEVGEASFDVAHDANRPFLVDTGDSAVRVVGTQFNVRRRGGRVAVAVARGEVEVGPDGGGLRQHYRLRPGQRLDHAEGATDARITSDAAQAAFGWRAGRLIYRNATLGEVVEDLNAQFARPMRVADPRLAAVRVSGVLVLDDQQAVIRRLALLTPIEAKEESSGVLLQRAP</sequence>
<feature type="transmembrane region" description="Helical" evidence="1">
    <location>
        <begin position="81"/>
        <end position="105"/>
    </location>
</feature>
<proteinExistence type="predicted"/>
<dbReference type="Gene3D" id="3.55.50.30">
    <property type="match status" value="1"/>
</dbReference>
<dbReference type="InterPro" id="IPR006860">
    <property type="entry name" value="FecR"/>
</dbReference>
<dbReference type="PANTHER" id="PTHR30273">
    <property type="entry name" value="PERIPLASMIC SIGNAL SENSOR AND SIGMA FACTOR ACTIVATOR FECR-RELATED"/>
    <property type="match status" value="1"/>
</dbReference>
<dbReference type="Gene3D" id="2.60.120.1440">
    <property type="match status" value="1"/>
</dbReference>
<dbReference type="KEGG" id="cmb:CSW64_20370"/>
<feature type="domain" description="FecR protein" evidence="2">
    <location>
        <begin position="107"/>
        <end position="199"/>
    </location>
</feature>
<evidence type="ECO:0000313" key="5">
    <source>
        <dbReference type="Proteomes" id="UP000228945"/>
    </source>
</evidence>
<dbReference type="EMBL" id="CP024201">
    <property type="protein sequence ID" value="ATQ44576.1"/>
    <property type="molecule type" value="Genomic_DNA"/>
</dbReference>
<keyword evidence="1" id="KW-0472">Membrane</keyword>
<evidence type="ECO:0000313" key="4">
    <source>
        <dbReference type="EMBL" id="ATQ44576.1"/>
    </source>
</evidence>
<gene>
    <name evidence="4" type="ORF">CSW64_20370</name>
</gene>
<reference evidence="4 5" key="1">
    <citation type="submission" date="2017-10" db="EMBL/GenBank/DDBJ databases">
        <title>Genome sequence of Caulobacter mirabilis FWC38.</title>
        <authorList>
            <person name="Fiebig A."/>
            <person name="Crosson S."/>
        </authorList>
    </citation>
    <scope>NUCLEOTIDE SEQUENCE [LARGE SCALE GENOMIC DNA]</scope>
    <source>
        <strain evidence="4 5">FWC 38</strain>
    </source>
</reference>
<evidence type="ECO:0000256" key="1">
    <source>
        <dbReference type="SAM" id="Phobius"/>
    </source>
</evidence>
<feature type="domain" description="FecR N-terminal" evidence="3">
    <location>
        <begin position="9"/>
        <end position="49"/>
    </location>
</feature>
<organism evidence="4 5">
    <name type="scientific">Caulobacter mirabilis</name>
    <dbReference type="NCBI Taxonomy" id="69666"/>
    <lineage>
        <taxon>Bacteria</taxon>
        <taxon>Pseudomonadati</taxon>
        <taxon>Pseudomonadota</taxon>
        <taxon>Alphaproteobacteria</taxon>
        <taxon>Caulobacterales</taxon>
        <taxon>Caulobacteraceae</taxon>
        <taxon>Caulobacter</taxon>
    </lineage>
</organism>
<evidence type="ECO:0000259" key="3">
    <source>
        <dbReference type="Pfam" id="PF16220"/>
    </source>
</evidence>
<keyword evidence="1" id="KW-0812">Transmembrane</keyword>
<dbReference type="PANTHER" id="PTHR30273:SF2">
    <property type="entry name" value="PROTEIN FECR"/>
    <property type="match status" value="1"/>
</dbReference>
<name>A0A2D2B2Y8_9CAUL</name>
<dbReference type="OrthoDB" id="9798846at2"/>
<protein>
    <submittedName>
        <fullName evidence="4">Iron dicitrate transport regulator FecR</fullName>
    </submittedName>
</protein>
<dbReference type="InterPro" id="IPR012373">
    <property type="entry name" value="Ferrdict_sens_TM"/>
</dbReference>
<dbReference type="PIRSF" id="PIRSF018266">
    <property type="entry name" value="FecR"/>
    <property type="match status" value="1"/>
</dbReference>
<keyword evidence="5" id="KW-1185">Reference proteome</keyword>
<keyword evidence="1" id="KW-1133">Transmembrane helix</keyword>
<dbReference type="AlphaFoldDB" id="A0A2D2B2Y8"/>
<dbReference type="Proteomes" id="UP000228945">
    <property type="component" value="Chromosome"/>
</dbReference>
<dbReference type="Pfam" id="PF04773">
    <property type="entry name" value="FecR"/>
    <property type="match status" value="1"/>
</dbReference>
<dbReference type="GO" id="GO:0016989">
    <property type="term" value="F:sigma factor antagonist activity"/>
    <property type="evidence" value="ECO:0007669"/>
    <property type="project" value="TreeGrafter"/>
</dbReference>
<dbReference type="Pfam" id="PF16220">
    <property type="entry name" value="DUF4880"/>
    <property type="match status" value="1"/>
</dbReference>
<evidence type="ECO:0000259" key="2">
    <source>
        <dbReference type="Pfam" id="PF04773"/>
    </source>
</evidence>